<protein>
    <submittedName>
        <fullName evidence="1">Uncharacterized protein</fullName>
    </submittedName>
</protein>
<keyword evidence="2" id="KW-1185">Reference proteome</keyword>
<reference evidence="1" key="1">
    <citation type="submission" date="2020-08" db="EMBL/GenBank/DDBJ databases">
        <title>Multicomponent nature underlies the extraordinary mechanical properties of spider dragline silk.</title>
        <authorList>
            <person name="Kono N."/>
            <person name="Nakamura H."/>
            <person name="Mori M."/>
            <person name="Yoshida Y."/>
            <person name="Ohtoshi R."/>
            <person name="Malay A.D."/>
            <person name="Moran D.A.P."/>
            <person name="Tomita M."/>
            <person name="Numata K."/>
            <person name="Arakawa K."/>
        </authorList>
    </citation>
    <scope>NUCLEOTIDE SEQUENCE</scope>
</reference>
<dbReference type="Proteomes" id="UP000887159">
    <property type="component" value="Unassembled WGS sequence"/>
</dbReference>
<evidence type="ECO:0000313" key="2">
    <source>
        <dbReference type="Proteomes" id="UP000887159"/>
    </source>
</evidence>
<evidence type="ECO:0000313" key="1">
    <source>
        <dbReference type="EMBL" id="GFY31081.1"/>
    </source>
</evidence>
<organism evidence="1 2">
    <name type="scientific">Trichonephila clavipes</name>
    <name type="common">Golden silk orbweaver</name>
    <name type="synonym">Nephila clavipes</name>
    <dbReference type="NCBI Taxonomy" id="2585209"/>
    <lineage>
        <taxon>Eukaryota</taxon>
        <taxon>Metazoa</taxon>
        <taxon>Ecdysozoa</taxon>
        <taxon>Arthropoda</taxon>
        <taxon>Chelicerata</taxon>
        <taxon>Arachnida</taxon>
        <taxon>Araneae</taxon>
        <taxon>Araneomorphae</taxon>
        <taxon>Entelegynae</taxon>
        <taxon>Araneoidea</taxon>
        <taxon>Nephilidae</taxon>
        <taxon>Trichonephila</taxon>
    </lineage>
</organism>
<dbReference type="EMBL" id="BMAU01021396">
    <property type="protein sequence ID" value="GFY31081.1"/>
    <property type="molecule type" value="Genomic_DNA"/>
</dbReference>
<comment type="caution">
    <text evidence="1">The sequence shown here is derived from an EMBL/GenBank/DDBJ whole genome shotgun (WGS) entry which is preliminary data.</text>
</comment>
<dbReference type="AlphaFoldDB" id="A0A8X7BGR7"/>
<name>A0A8X7BGR7_TRICX</name>
<proteinExistence type="predicted"/>
<accession>A0A8X7BGR7</accession>
<sequence>MKRWLPQVGGRYKTRCLLWRVVAVASSESDDFSLIFLRVDGAITGQKVEFLLNSAKVTKEELSELTDCPASTEGVRIAFSRSHSLFFIPSTDWVPIEISGDLANLGDAIHFINSFIRAPSDSSEMI</sequence>
<gene>
    <name evidence="1" type="ORF">TNCV_4359881</name>
</gene>